<dbReference type="RefSeq" id="WP_179608786.1">
    <property type="nucleotide sequence ID" value="NZ_BAABEH010000001.1"/>
</dbReference>
<gene>
    <name evidence="1" type="ORF">HNR13_004122</name>
</gene>
<comment type="caution">
    <text evidence="1">The sequence shown here is derived from an EMBL/GenBank/DDBJ whole genome shotgun (WGS) entry which is preliminary data.</text>
</comment>
<dbReference type="AlphaFoldDB" id="A0A853D5D1"/>
<evidence type="ECO:0000313" key="2">
    <source>
        <dbReference type="Proteomes" id="UP000578352"/>
    </source>
</evidence>
<protein>
    <submittedName>
        <fullName evidence="1">Uncharacterized protein</fullName>
    </submittedName>
</protein>
<dbReference type="Proteomes" id="UP000578352">
    <property type="component" value="Unassembled WGS sequence"/>
</dbReference>
<dbReference type="EMBL" id="JACCFL010000001">
    <property type="protein sequence ID" value="NYJ25835.1"/>
    <property type="molecule type" value="Genomic_DNA"/>
</dbReference>
<proteinExistence type="predicted"/>
<sequence>MTSTSRGHRGGQWIHLLWSMASALLDVRKPLTENQITTIAGWRHL</sequence>
<accession>A0A853D5D1</accession>
<reference evidence="1 2" key="1">
    <citation type="submission" date="2020-07" db="EMBL/GenBank/DDBJ databases">
        <title>Sequencing the genomes of 1000 actinobacteria strains.</title>
        <authorList>
            <person name="Klenk H.-P."/>
        </authorList>
    </citation>
    <scope>NUCLEOTIDE SEQUENCE [LARGE SCALE GENOMIC DNA]</scope>
    <source>
        <strain evidence="1 2">DSM 15165</strain>
    </source>
</reference>
<evidence type="ECO:0000313" key="1">
    <source>
        <dbReference type="EMBL" id="NYJ25835.1"/>
    </source>
</evidence>
<organism evidence="1 2">
    <name type="scientific">Leifsonia shinshuensis</name>
    <dbReference type="NCBI Taxonomy" id="150026"/>
    <lineage>
        <taxon>Bacteria</taxon>
        <taxon>Bacillati</taxon>
        <taxon>Actinomycetota</taxon>
        <taxon>Actinomycetes</taxon>
        <taxon>Micrococcales</taxon>
        <taxon>Microbacteriaceae</taxon>
        <taxon>Leifsonia</taxon>
    </lineage>
</organism>
<name>A0A853D5D1_9MICO</name>